<reference evidence="1" key="1">
    <citation type="submission" date="2022-03" db="EMBL/GenBank/DDBJ databases">
        <authorList>
            <person name="Alioto T."/>
            <person name="Alioto T."/>
            <person name="Gomez Garrido J."/>
        </authorList>
    </citation>
    <scope>NUCLEOTIDE SEQUENCE</scope>
</reference>
<organism evidence="1 2">
    <name type="scientific">Pelobates cultripes</name>
    <name type="common">Western spadefoot toad</name>
    <dbReference type="NCBI Taxonomy" id="61616"/>
    <lineage>
        <taxon>Eukaryota</taxon>
        <taxon>Metazoa</taxon>
        <taxon>Chordata</taxon>
        <taxon>Craniata</taxon>
        <taxon>Vertebrata</taxon>
        <taxon>Euteleostomi</taxon>
        <taxon>Amphibia</taxon>
        <taxon>Batrachia</taxon>
        <taxon>Anura</taxon>
        <taxon>Pelobatoidea</taxon>
        <taxon>Pelobatidae</taxon>
        <taxon>Pelobates</taxon>
    </lineage>
</organism>
<dbReference type="AlphaFoldDB" id="A0AAD1T560"/>
<feature type="non-terminal residue" evidence="1">
    <location>
        <position position="1"/>
    </location>
</feature>
<feature type="non-terminal residue" evidence="1">
    <location>
        <position position="152"/>
    </location>
</feature>
<evidence type="ECO:0000313" key="2">
    <source>
        <dbReference type="Proteomes" id="UP001295444"/>
    </source>
</evidence>
<proteinExistence type="predicted"/>
<protein>
    <submittedName>
        <fullName evidence="1">Uncharacterized protein</fullName>
    </submittedName>
</protein>
<sequence length="152" mass="17345">LSHRILQQSTAEGGVGLPDIHAYYKAAILEAAVKLHTNKGIYQWVDMEAAQLGTTPLVDLLWTPKIHRPKDKTPFPTTSLTMHHWDKIRHKHNVTHKFHPRTPLTALKAISPWLSLNSWVKMGITTIEQTMNCNHIKPFPDLQQEFKLTNSS</sequence>
<dbReference type="EMBL" id="OW240921">
    <property type="protein sequence ID" value="CAH2319486.1"/>
    <property type="molecule type" value="Genomic_DNA"/>
</dbReference>
<gene>
    <name evidence="1" type="ORF">PECUL_23A010701</name>
</gene>
<name>A0AAD1T560_PELCU</name>
<keyword evidence="2" id="KW-1185">Reference proteome</keyword>
<accession>A0AAD1T560</accession>
<evidence type="ECO:0000313" key="1">
    <source>
        <dbReference type="EMBL" id="CAH2319486.1"/>
    </source>
</evidence>
<dbReference type="Proteomes" id="UP001295444">
    <property type="component" value="Chromosome 10"/>
</dbReference>